<evidence type="ECO:0000256" key="2">
    <source>
        <dbReference type="ARBA" id="ARBA00022475"/>
    </source>
</evidence>
<dbReference type="GO" id="GO:0016491">
    <property type="term" value="F:oxidoreductase activity"/>
    <property type="evidence" value="ECO:0007669"/>
    <property type="project" value="InterPro"/>
</dbReference>
<evidence type="ECO:0000256" key="4">
    <source>
        <dbReference type="ARBA" id="ARBA00022989"/>
    </source>
</evidence>
<keyword evidence="5 6" id="KW-0472">Membrane</keyword>
<protein>
    <submittedName>
        <fullName evidence="8">Thiol:disulfide interchange protein</fullName>
    </submittedName>
</protein>
<organism evidence="8 9">
    <name type="scientific">Buchananella hordeovulneris</name>
    <dbReference type="NCBI Taxonomy" id="52770"/>
    <lineage>
        <taxon>Bacteria</taxon>
        <taxon>Bacillati</taxon>
        <taxon>Actinomycetota</taxon>
        <taxon>Actinomycetes</taxon>
        <taxon>Actinomycetales</taxon>
        <taxon>Actinomycetaceae</taxon>
        <taxon>Buchananella</taxon>
    </lineage>
</organism>
<feature type="transmembrane region" description="Helical" evidence="6">
    <location>
        <begin position="6"/>
        <end position="31"/>
    </location>
</feature>
<dbReference type="Proteomes" id="UP000185612">
    <property type="component" value="Unassembled WGS sequence"/>
</dbReference>
<keyword evidence="2" id="KW-1003">Cell membrane</keyword>
<dbReference type="OrthoDB" id="9811352at2"/>
<dbReference type="InterPro" id="IPR041017">
    <property type="entry name" value="Thioredoxin_10"/>
</dbReference>
<dbReference type="InterPro" id="IPR013766">
    <property type="entry name" value="Thioredoxin_domain"/>
</dbReference>
<dbReference type="Gene3D" id="2.60.120.260">
    <property type="entry name" value="Galactose-binding domain-like"/>
    <property type="match status" value="1"/>
</dbReference>
<evidence type="ECO:0000256" key="3">
    <source>
        <dbReference type="ARBA" id="ARBA00022692"/>
    </source>
</evidence>
<dbReference type="InterPro" id="IPR050553">
    <property type="entry name" value="Thioredoxin_ResA/DsbE_sf"/>
</dbReference>
<reference evidence="9" key="1">
    <citation type="submission" date="2016-12" db="EMBL/GenBank/DDBJ databases">
        <authorList>
            <person name="Meng X."/>
        </authorList>
    </citation>
    <scope>NUCLEOTIDE SEQUENCE [LARGE SCALE GENOMIC DNA]</scope>
    <source>
        <strain evidence="9">DSM 20732</strain>
    </source>
</reference>
<dbReference type="PROSITE" id="PS51352">
    <property type="entry name" value="THIOREDOXIN_2"/>
    <property type="match status" value="1"/>
</dbReference>
<dbReference type="Pfam" id="PF00578">
    <property type="entry name" value="AhpC-TSA"/>
    <property type="match status" value="1"/>
</dbReference>
<dbReference type="InParanoid" id="A0A1Q5PX13"/>
<feature type="domain" description="Thioredoxin" evidence="7">
    <location>
        <begin position="275"/>
        <end position="424"/>
    </location>
</feature>
<sequence>MTTQIIVGLLGGLITGISPCILPVLPVIFLAGGAPSGRAVSGIKVAPGVQLGAGATAGGPAPTVSRARPFLFVAGLVTSFTAFTLLGNAVLTLLGLPPGIIRWAGITLLFLIGVAMVWPRLMELLERPFSRFARTTGRRPGNGFWLGVVLGAVYVPCAGPVLAAVSVASHTGEFGWETVVLAVSFALGNAIPLLIFALAGRKVVERLNQFRDRQRAIRMAAGVTMVALAVGLVFDVPAKLQRLLPDHTAGVQRQLDQALHGEQGRGGCVDGASELANCGPLPQIEGIHAWFNTPGDQPADLKNKVTLIDFWAYSCINCQRTAPALEKLHQTYKDAGLVVVGVHAPEYAFEKDVDNVRSGAAQLGITYPVAVDSDLVTWRNFENRYWPAHYLADAQGQLRQVKFGEGGAATTEKLVRQLLLAANPDVQLPNAVFTTDSAGYTEQRSPEMYLGYQRARHVSGDPVRPGVNEYTLPAANEQDTFALGGTWQVDAQEITPAADTAKLRLAYRGRDVNLVVSGSGTLRYSVDGNPPQELPVPAVPNGVVLVGGSDKTEGVVELEVPRGAVLYSFTFGAVPNIFSGGGGMGESCAGTGKCGDELGGAN</sequence>
<dbReference type="SUPFAM" id="SSF52833">
    <property type="entry name" value="Thioredoxin-like"/>
    <property type="match status" value="1"/>
</dbReference>
<evidence type="ECO:0000256" key="6">
    <source>
        <dbReference type="SAM" id="Phobius"/>
    </source>
</evidence>
<dbReference type="GO" id="GO:0016209">
    <property type="term" value="F:antioxidant activity"/>
    <property type="evidence" value="ECO:0007669"/>
    <property type="project" value="InterPro"/>
</dbReference>
<comment type="caution">
    <text evidence="8">The sequence shown here is derived from an EMBL/GenBank/DDBJ whole genome shotgun (WGS) entry which is preliminary data.</text>
</comment>
<accession>A0A1Q5PX13</accession>
<dbReference type="GO" id="GO:0005886">
    <property type="term" value="C:plasma membrane"/>
    <property type="evidence" value="ECO:0007669"/>
    <property type="project" value="UniProtKB-SubCell"/>
</dbReference>
<dbReference type="RefSeq" id="WP_073824086.1">
    <property type="nucleotide sequence ID" value="NZ_MQVS01000004.1"/>
</dbReference>
<dbReference type="AlphaFoldDB" id="A0A1Q5PX13"/>
<feature type="transmembrane region" description="Helical" evidence="6">
    <location>
        <begin position="70"/>
        <end position="94"/>
    </location>
</feature>
<dbReference type="Pfam" id="PF02683">
    <property type="entry name" value="DsbD_TM"/>
    <property type="match status" value="1"/>
</dbReference>
<name>A0A1Q5PX13_9ACTO</name>
<evidence type="ECO:0000313" key="8">
    <source>
        <dbReference type="EMBL" id="OKL51930.1"/>
    </source>
</evidence>
<gene>
    <name evidence="8" type="ORF">BSZ40_05460</name>
</gene>
<keyword evidence="4 6" id="KW-1133">Transmembrane helix</keyword>
<dbReference type="InterPro" id="IPR036249">
    <property type="entry name" value="Thioredoxin-like_sf"/>
</dbReference>
<evidence type="ECO:0000313" key="9">
    <source>
        <dbReference type="Proteomes" id="UP000185612"/>
    </source>
</evidence>
<dbReference type="STRING" id="52770.BSZ40_05460"/>
<feature type="transmembrane region" description="Helical" evidence="6">
    <location>
        <begin position="100"/>
        <end position="122"/>
    </location>
</feature>
<evidence type="ECO:0000256" key="5">
    <source>
        <dbReference type="ARBA" id="ARBA00023136"/>
    </source>
</evidence>
<evidence type="ECO:0000259" key="7">
    <source>
        <dbReference type="PROSITE" id="PS51352"/>
    </source>
</evidence>
<dbReference type="EMBL" id="MQVS01000004">
    <property type="protein sequence ID" value="OKL51930.1"/>
    <property type="molecule type" value="Genomic_DNA"/>
</dbReference>
<dbReference type="Gene3D" id="3.40.30.10">
    <property type="entry name" value="Glutaredoxin"/>
    <property type="match status" value="1"/>
</dbReference>
<feature type="transmembrane region" description="Helical" evidence="6">
    <location>
        <begin position="143"/>
        <end position="167"/>
    </location>
</feature>
<feature type="transmembrane region" description="Helical" evidence="6">
    <location>
        <begin position="216"/>
        <end position="234"/>
    </location>
</feature>
<dbReference type="PANTHER" id="PTHR42852:SF13">
    <property type="entry name" value="PROTEIN DIPZ"/>
    <property type="match status" value="1"/>
</dbReference>
<dbReference type="GO" id="GO:0017004">
    <property type="term" value="P:cytochrome complex assembly"/>
    <property type="evidence" value="ECO:0007669"/>
    <property type="project" value="InterPro"/>
</dbReference>
<dbReference type="Pfam" id="PF17991">
    <property type="entry name" value="Thioredoxin_10"/>
    <property type="match status" value="1"/>
</dbReference>
<dbReference type="InterPro" id="IPR003834">
    <property type="entry name" value="Cyt_c_assmbl_TM_dom"/>
</dbReference>
<evidence type="ECO:0000256" key="1">
    <source>
        <dbReference type="ARBA" id="ARBA00004651"/>
    </source>
</evidence>
<dbReference type="PANTHER" id="PTHR42852">
    <property type="entry name" value="THIOL:DISULFIDE INTERCHANGE PROTEIN DSBE"/>
    <property type="match status" value="1"/>
</dbReference>
<keyword evidence="9" id="KW-1185">Reference proteome</keyword>
<feature type="transmembrane region" description="Helical" evidence="6">
    <location>
        <begin position="179"/>
        <end position="204"/>
    </location>
</feature>
<proteinExistence type="predicted"/>
<dbReference type="InterPro" id="IPR000866">
    <property type="entry name" value="AhpC/TSA"/>
</dbReference>
<keyword evidence="3 6" id="KW-0812">Transmembrane</keyword>
<comment type="subcellular location">
    <subcellularLocation>
        <location evidence="1">Cell membrane</location>
        <topology evidence="1">Multi-pass membrane protein</topology>
    </subcellularLocation>
</comment>